<accession>A0A0C2ZEA8</accession>
<dbReference type="EMBL" id="KN822270">
    <property type="protein sequence ID" value="KIM51272.1"/>
    <property type="molecule type" value="Genomic_DNA"/>
</dbReference>
<reference evidence="1 2" key="1">
    <citation type="submission" date="2014-04" db="EMBL/GenBank/DDBJ databases">
        <authorList>
            <consortium name="DOE Joint Genome Institute"/>
            <person name="Kuo A."/>
            <person name="Kohler A."/>
            <person name="Nagy L.G."/>
            <person name="Floudas D."/>
            <person name="Copeland A."/>
            <person name="Barry K.W."/>
            <person name="Cichocki N."/>
            <person name="Veneault-Fourrey C."/>
            <person name="LaButti K."/>
            <person name="Lindquist E.A."/>
            <person name="Lipzen A."/>
            <person name="Lundell T."/>
            <person name="Morin E."/>
            <person name="Murat C."/>
            <person name="Sun H."/>
            <person name="Tunlid A."/>
            <person name="Henrissat B."/>
            <person name="Grigoriev I.V."/>
            <person name="Hibbett D.S."/>
            <person name="Martin F."/>
            <person name="Nordberg H.P."/>
            <person name="Cantor M.N."/>
            <person name="Hua S.X."/>
        </authorList>
    </citation>
    <scope>NUCLEOTIDE SEQUENCE [LARGE SCALE GENOMIC DNA]</scope>
    <source>
        <strain evidence="1 2">Foug A</strain>
    </source>
</reference>
<dbReference type="Proteomes" id="UP000053989">
    <property type="component" value="Unassembled WGS sequence"/>
</dbReference>
<name>A0A0C2ZEA8_9AGAM</name>
<sequence>MHFIAVISALPTSCHPAHHRGHTTLVHPPVQKHPSCVWPRHQIRLRIVNHMNSYQKATHMITFKTWMKNSITFNDQD</sequence>
<evidence type="ECO:0000313" key="2">
    <source>
        <dbReference type="Proteomes" id="UP000053989"/>
    </source>
</evidence>
<gene>
    <name evidence="1" type="ORF">SCLCIDRAFT_654261</name>
</gene>
<dbReference type="AlphaFoldDB" id="A0A0C2ZEA8"/>
<dbReference type="InParanoid" id="A0A0C2ZEA8"/>
<organism evidence="1 2">
    <name type="scientific">Scleroderma citrinum Foug A</name>
    <dbReference type="NCBI Taxonomy" id="1036808"/>
    <lineage>
        <taxon>Eukaryota</taxon>
        <taxon>Fungi</taxon>
        <taxon>Dikarya</taxon>
        <taxon>Basidiomycota</taxon>
        <taxon>Agaricomycotina</taxon>
        <taxon>Agaricomycetes</taxon>
        <taxon>Agaricomycetidae</taxon>
        <taxon>Boletales</taxon>
        <taxon>Sclerodermatineae</taxon>
        <taxon>Sclerodermataceae</taxon>
        <taxon>Scleroderma</taxon>
    </lineage>
</organism>
<protein>
    <submittedName>
        <fullName evidence="1">Uncharacterized protein</fullName>
    </submittedName>
</protein>
<keyword evidence="2" id="KW-1185">Reference proteome</keyword>
<evidence type="ECO:0000313" key="1">
    <source>
        <dbReference type="EMBL" id="KIM51272.1"/>
    </source>
</evidence>
<dbReference type="HOGENOM" id="CLU_2639543_0_0_1"/>
<reference evidence="2" key="2">
    <citation type="submission" date="2015-01" db="EMBL/GenBank/DDBJ databases">
        <title>Evolutionary Origins and Diversification of the Mycorrhizal Mutualists.</title>
        <authorList>
            <consortium name="DOE Joint Genome Institute"/>
            <consortium name="Mycorrhizal Genomics Consortium"/>
            <person name="Kohler A."/>
            <person name="Kuo A."/>
            <person name="Nagy L.G."/>
            <person name="Floudas D."/>
            <person name="Copeland A."/>
            <person name="Barry K.W."/>
            <person name="Cichocki N."/>
            <person name="Veneault-Fourrey C."/>
            <person name="LaButti K."/>
            <person name="Lindquist E.A."/>
            <person name="Lipzen A."/>
            <person name="Lundell T."/>
            <person name="Morin E."/>
            <person name="Murat C."/>
            <person name="Riley R."/>
            <person name="Ohm R."/>
            <person name="Sun H."/>
            <person name="Tunlid A."/>
            <person name="Henrissat B."/>
            <person name="Grigoriev I.V."/>
            <person name="Hibbett D.S."/>
            <person name="Martin F."/>
        </authorList>
    </citation>
    <scope>NUCLEOTIDE SEQUENCE [LARGE SCALE GENOMIC DNA]</scope>
    <source>
        <strain evidence="2">Foug A</strain>
    </source>
</reference>
<proteinExistence type="predicted"/>